<accession>A0A0E9LUG1</accession>
<comment type="caution">
    <text evidence="1">The sequence shown here is derived from an EMBL/GenBank/DDBJ whole genome shotgun (WGS) entry which is preliminary data.</text>
</comment>
<dbReference type="STRING" id="1236989.JCM15548_1915"/>
<dbReference type="Proteomes" id="UP000032900">
    <property type="component" value="Unassembled WGS sequence"/>
</dbReference>
<evidence type="ECO:0000313" key="1">
    <source>
        <dbReference type="EMBL" id="GAO28786.1"/>
    </source>
</evidence>
<proteinExistence type="predicted"/>
<sequence length="129" mass="14540">MSAGDAESEVVIEAAYILLKPVSDDKTGTISTQVYVPGRRKEKTRQFLNRLEESALILSENAEDLTSSAVGQTMERPISAPAITDYLKKNKRQVLLLLEENPRQWPLIRQFFKPLINIVDKAQAVRQIS</sequence>
<reference evidence="1 2" key="1">
    <citation type="journal article" date="2015" name="Microbes Environ.">
        <title>Distribution and evolution of nitrogen fixation genes in the phylum bacteroidetes.</title>
        <authorList>
            <person name="Inoue J."/>
            <person name="Oshima K."/>
            <person name="Suda W."/>
            <person name="Sakamoto M."/>
            <person name="Iino T."/>
            <person name="Noda S."/>
            <person name="Hongoh Y."/>
            <person name="Hattori M."/>
            <person name="Ohkuma M."/>
        </authorList>
    </citation>
    <scope>NUCLEOTIDE SEQUENCE [LARGE SCALE GENOMIC DNA]</scope>
    <source>
        <strain evidence="1">JCM 15548</strain>
    </source>
</reference>
<name>A0A0E9LUG1_9BACT</name>
<gene>
    <name evidence="1" type="ORF">JCM15548_1915</name>
</gene>
<protein>
    <submittedName>
        <fullName evidence="1">Uncharacterized protein</fullName>
    </submittedName>
</protein>
<dbReference type="EMBL" id="BAZW01000004">
    <property type="protein sequence ID" value="GAO28786.1"/>
    <property type="molecule type" value="Genomic_DNA"/>
</dbReference>
<dbReference type="OrthoDB" id="1116689at2"/>
<evidence type="ECO:0000313" key="2">
    <source>
        <dbReference type="Proteomes" id="UP000032900"/>
    </source>
</evidence>
<keyword evidence="2" id="KW-1185">Reference proteome</keyword>
<organism evidence="1 2">
    <name type="scientific">Geofilum rubicundum JCM 15548</name>
    <dbReference type="NCBI Taxonomy" id="1236989"/>
    <lineage>
        <taxon>Bacteria</taxon>
        <taxon>Pseudomonadati</taxon>
        <taxon>Bacteroidota</taxon>
        <taxon>Bacteroidia</taxon>
        <taxon>Marinilabiliales</taxon>
        <taxon>Marinilabiliaceae</taxon>
        <taxon>Geofilum</taxon>
    </lineage>
</organism>
<dbReference type="AlphaFoldDB" id="A0A0E9LUG1"/>